<gene>
    <name evidence="6" type="primary">hisB</name>
    <name evidence="7" type="ORF">CUJ83_12430</name>
</gene>
<dbReference type="CDD" id="cd07914">
    <property type="entry name" value="IGPD"/>
    <property type="match status" value="1"/>
</dbReference>
<dbReference type="HAMAP" id="MF_00076">
    <property type="entry name" value="HisB"/>
    <property type="match status" value="1"/>
</dbReference>
<dbReference type="InterPro" id="IPR038494">
    <property type="entry name" value="IGPD_sf"/>
</dbReference>
<dbReference type="InterPro" id="IPR020568">
    <property type="entry name" value="Ribosomal_Su5_D2-typ_SF"/>
</dbReference>
<dbReference type="FunFam" id="3.30.230.40:FF:000001">
    <property type="entry name" value="Imidazoleglycerol-phosphate dehydratase HisB"/>
    <property type="match status" value="1"/>
</dbReference>
<comment type="pathway">
    <text evidence="1 6">Amino-acid biosynthesis; L-histidine biosynthesis; L-histidine from 5-phospho-alpha-D-ribose 1-diphosphate: step 6/9.</text>
</comment>
<dbReference type="NCBIfam" id="NF002114">
    <property type="entry name" value="PRK00951.2-4"/>
    <property type="match status" value="1"/>
</dbReference>
<sequence>MRTASVKRQTKETDITVDLNIDGSGTGSITTGIGFFDHMLMSFTKHGLFDLKLKAKGDLDVDDHHTVEDVGLALGEAFKDALKDKSNIERFGHAIVPMDESLSQVAVDISGRGYSVFNAEFKAEKIGDYSTRMTRHFIDSFARSAGITINVKIEGEDDHHMVEAMFKALAIALYKATAKNEKRGVPSTKGKL</sequence>
<keyword evidence="8" id="KW-1185">Reference proteome</keyword>
<dbReference type="FunFam" id="3.30.230.40:FF:000003">
    <property type="entry name" value="Imidazoleglycerol-phosphate dehydratase HisB"/>
    <property type="match status" value="1"/>
</dbReference>
<evidence type="ECO:0000256" key="1">
    <source>
        <dbReference type="ARBA" id="ARBA00005047"/>
    </source>
</evidence>
<dbReference type="InterPro" id="IPR000807">
    <property type="entry name" value="ImidazoleglycerolP_deHydtase"/>
</dbReference>
<dbReference type="EC" id="4.2.1.19" evidence="6"/>
<evidence type="ECO:0000313" key="7">
    <source>
        <dbReference type="EMBL" id="MCD1295803.1"/>
    </source>
</evidence>
<keyword evidence="4 6" id="KW-0368">Histidine biosynthesis</keyword>
<evidence type="ECO:0000256" key="2">
    <source>
        <dbReference type="ARBA" id="ARBA00016664"/>
    </source>
</evidence>
<dbReference type="AlphaFoldDB" id="A0AAP2REC7"/>
<dbReference type="PROSITE" id="PS00955">
    <property type="entry name" value="IGP_DEHYDRATASE_2"/>
    <property type="match status" value="1"/>
</dbReference>
<dbReference type="GO" id="GO:0004424">
    <property type="term" value="F:imidazoleglycerol-phosphate dehydratase activity"/>
    <property type="evidence" value="ECO:0007669"/>
    <property type="project" value="UniProtKB-UniRule"/>
</dbReference>
<keyword evidence="6" id="KW-0963">Cytoplasm</keyword>
<evidence type="ECO:0000256" key="6">
    <source>
        <dbReference type="HAMAP-Rule" id="MF_00076"/>
    </source>
</evidence>
<evidence type="ECO:0000313" key="8">
    <source>
        <dbReference type="Proteomes" id="UP001320159"/>
    </source>
</evidence>
<dbReference type="GO" id="GO:0005737">
    <property type="term" value="C:cytoplasm"/>
    <property type="evidence" value="ECO:0007669"/>
    <property type="project" value="UniProtKB-SubCell"/>
</dbReference>
<proteinExistence type="inferred from homology"/>
<evidence type="ECO:0000256" key="5">
    <source>
        <dbReference type="ARBA" id="ARBA00023239"/>
    </source>
</evidence>
<organism evidence="7 8">
    <name type="scientific">Methanooceanicella nereidis</name>
    <dbReference type="NCBI Taxonomy" id="2052831"/>
    <lineage>
        <taxon>Archaea</taxon>
        <taxon>Methanobacteriati</taxon>
        <taxon>Methanobacteriota</taxon>
        <taxon>Stenosarchaea group</taxon>
        <taxon>Methanomicrobia</taxon>
        <taxon>Methanocellales</taxon>
        <taxon>Methanocellaceae</taxon>
        <taxon>Methanooceanicella</taxon>
    </lineage>
</organism>
<accession>A0AAP2REC7</accession>
<comment type="similarity">
    <text evidence="6">Belongs to the imidazoleglycerol-phosphate dehydratase family.</text>
</comment>
<evidence type="ECO:0000256" key="4">
    <source>
        <dbReference type="ARBA" id="ARBA00023102"/>
    </source>
</evidence>
<keyword evidence="5 6" id="KW-0456">Lyase</keyword>
<evidence type="ECO:0000256" key="3">
    <source>
        <dbReference type="ARBA" id="ARBA00022605"/>
    </source>
</evidence>
<dbReference type="PANTHER" id="PTHR23133:SF2">
    <property type="entry name" value="IMIDAZOLEGLYCEROL-PHOSPHATE DEHYDRATASE"/>
    <property type="match status" value="1"/>
</dbReference>
<comment type="catalytic activity">
    <reaction evidence="6">
        <text>D-erythro-1-(imidazol-4-yl)glycerol 3-phosphate = 3-(imidazol-4-yl)-2-oxopropyl phosphate + H2O</text>
        <dbReference type="Rhea" id="RHEA:11040"/>
        <dbReference type="ChEBI" id="CHEBI:15377"/>
        <dbReference type="ChEBI" id="CHEBI:57766"/>
        <dbReference type="ChEBI" id="CHEBI:58278"/>
        <dbReference type="EC" id="4.2.1.19"/>
    </reaction>
</comment>
<comment type="subcellular location">
    <subcellularLocation>
        <location evidence="6">Cytoplasm</location>
    </subcellularLocation>
</comment>
<dbReference type="Gene3D" id="3.30.230.40">
    <property type="entry name" value="Imidazole glycerol phosphate dehydratase, domain 1"/>
    <property type="match status" value="2"/>
</dbReference>
<dbReference type="EMBL" id="PGCK01000011">
    <property type="protein sequence ID" value="MCD1295803.1"/>
    <property type="molecule type" value="Genomic_DNA"/>
</dbReference>
<name>A0AAP2REC7_9EURY</name>
<dbReference type="SUPFAM" id="SSF54211">
    <property type="entry name" value="Ribosomal protein S5 domain 2-like"/>
    <property type="match status" value="2"/>
</dbReference>
<dbReference type="Proteomes" id="UP001320159">
    <property type="component" value="Unassembled WGS sequence"/>
</dbReference>
<dbReference type="PANTHER" id="PTHR23133">
    <property type="entry name" value="IMIDAZOLEGLYCEROL-PHOSPHATE DEHYDRATASE HIS7"/>
    <property type="match status" value="1"/>
</dbReference>
<dbReference type="NCBIfam" id="NF002111">
    <property type="entry name" value="PRK00951.2-1"/>
    <property type="match status" value="1"/>
</dbReference>
<keyword evidence="3 6" id="KW-0028">Amino-acid biosynthesis</keyword>
<comment type="caution">
    <text evidence="7">The sequence shown here is derived from an EMBL/GenBank/DDBJ whole genome shotgun (WGS) entry which is preliminary data.</text>
</comment>
<dbReference type="Pfam" id="PF00475">
    <property type="entry name" value="IGPD"/>
    <property type="match status" value="1"/>
</dbReference>
<protein>
    <recommendedName>
        <fullName evidence="2 6">Imidazoleglycerol-phosphate dehydratase</fullName>
        <shortName evidence="6">IGPD</shortName>
        <ecNumber evidence="6">4.2.1.19</ecNumber>
    </recommendedName>
</protein>
<dbReference type="GO" id="GO:0000105">
    <property type="term" value="P:L-histidine biosynthetic process"/>
    <property type="evidence" value="ECO:0007669"/>
    <property type="project" value="UniProtKB-UniRule"/>
</dbReference>
<dbReference type="PROSITE" id="PS00954">
    <property type="entry name" value="IGP_DEHYDRATASE_1"/>
    <property type="match status" value="1"/>
</dbReference>
<reference evidence="7 8" key="1">
    <citation type="submission" date="2017-11" db="EMBL/GenBank/DDBJ databases">
        <title>Isolation and Characterization of Family Methanocellaceae Species from Potential Methane Hydrate Area Offshore Southwestern Taiwan.</title>
        <authorList>
            <person name="Zhang W.-L."/>
            <person name="Chen W.-C."/>
            <person name="Lai M.-C."/>
            <person name="Chen S.-C."/>
        </authorList>
    </citation>
    <scope>NUCLEOTIDE SEQUENCE [LARGE SCALE GENOMIC DNA]</scope>
    <source>
        <strain evidence="7 8">CWC-04</strain>
    </source>
</reference>
<dbReference type="InterPro" id="IPR020565">
    <property type="entry name" value="ImidazoleglycerP_deHydtase_CS"/>
</dbReference>